<keyword evidence="13" id="KW-1185">Reference proteome</keyword>
<feature type="binding site" evidence="9">
    <location>
        <position position="317"/>
    </location>
    <ligand>
        <name>S-adenosyl-L-methionine</name>
        <dbReference type="ChEBI" id="CHEBI:59789"/>
    </ligand>
</feature>
<organism evidence="12 13">
    <name type="scientific">Euplotes crassus</name>
    <dbReference type="NCBI Taxonomy" id="5936"/>
    <lineage>
        <taxon>Eukaryota</taxon>
        <taxon>Sar</taxon>
        <taxon>Alveolata</taxon>
        <taxon>Ciliophora</taxon>
        <taxon>Intramacronucleata</taxon>
        <taxon>Spirotrichea</taxon>
        <taxon>Hypotrichia</taxon>
        <taxon>Euplotida</taxon>
        <taxon>Euplotidae</taxon>
        <taxon>Moneuplotes</taxon>
    </lineage>
</organism>
<sequence length="616" mass="70373">MSSEESDYEHDQIADGQLEGEGESFDEDDELAHLVGDSDSDEAEGEPEGDEILDDEIDELDAEGDMEEDKAQQENFDEEMDEDEIEKVGVVTNTNKDRSAMDNLLAKEDLGIVNSRIQESIRILTNFRELRDPNKTRTEYMTDLKNDVMTAFDYNLEMVEIFFSLFPPAEALKCIEANEESRPVTIRTNTLKTKRRDLAKTLIQRGINCEPIGKWSKVGLKIYDSQIPFGATPEYLAGHYIVQSPSSFCPVMALCPQPGERILDMAAAPGGKTTYIAQLMKNSGVLFANDVKAERLKALKANCQRLGIKNTVVTHYDGRKFPTIMKGFDRVLLDSPCTGLGVISRDPSIKAQKTYKEVMKLSHLQKELILAAIDCCDFKSKSGGYIVYSTCSITVEENEEVIDYALKHRYVKLVETGLEIGSEGLPKYKEQRFHQSLKLAKRIYPHTHNMDGFFVAKLKKFANGIKSQDKEKDQLSINRENAIKKNKEKKRDRKGRNKNADSKSNQKNLKKRIKQKKQESKKQSEDSKETTEKPTKKEKKQEDSAEESKAEVDQKSAPKNKGKKDKKKKFQDYKQKLKERKEKTRSPRKEGKEREERKERKEGQEEHERSCICCRA</sequence>
<dbReference type="Proteomes" id="UP001295684">
    <property type="component" value="Unassembled WGS sequence"/>
</dbReference>
<feature type="binding site" evidence="9">
    <location>
        <position position="290"/>
    </location>
    <ligand>
        <name>S-adenosyl-L-methionine</name>
        <dbReference type="ChEBI" id="CHEBI:59789"/>
    </ligand>
</feature>
<keyword evidence="6 9" id="KW-0949">S-adenosyl-L-methionine</keyword>
<evidence type="ECO:0000256" key="1">
    <source>
        <dbReference type="ARBA" id="ARBA00004604"/>
    </source>
</evidence>
<evidence type="ECO:0000256" key="3">
    <source>
        <dbReference type="ARBA" id="ARBA00022517"/>
    </source>
</evidence>
<dbReference type="EMBL" id="CAMPGE010001841">
    <property type="protein sequence ID" value="CAI2360642.1"/>
    <property type="molecule type" value="Genomic_DNA"/>
</dbReference>
<comment type="similarity">
    <text evidence="2 9">Belongs to the class I-like SAM-binding methyltransferase superfamily. RsmB/NOP family.</text>
</comment>
<dbReference type="InterPro" id="IPR011023">
    <property type="entry name" value="Nop2p"/>
</dbReference>
<evidence type="ECO:0000256" key="7">
    <source>
        <dbReference type="ARBA" id="ARBA00022884"/>
    </source>
</evidence>
<dbReference type="FunFam" id="3.30.70.1170:FF:000001">
    <property type="entry name" value="Ribosomal RNA methyltransferase Nop2"/>
    <property type="match status" value="1"/>
</dbReference>
<evidence type="ECO:0000256" key="10">
    <source>
        <dbReference type="SAM" id="MobiDB-lite"/>
    </source>
</evidence>
<accession>A0AAD1U1T4</accession>
<dbReference type="CDD" id="cd02440">
    <property type="entry name" value="AdoMet_MTases"/>
    <property type="match status" value="1"/>
</dbReference>
<feature type="region of interest" description="Disordered" evidence="10">
    <location>
        <begin position="1"/>
        <end position="83"/>
    </location>
</feature>
<feature type="compositionally biased region" description="Basic and acidic residues" evidence="10">
    <location>
        <begin position="570"/>
        <end position="610"/>
    </location>
</feature>
<dbReference type="Gene3D" id="3.30.70.1170">
    <property type="entry name" value="Sun protein, domain 3"/>
    <property type="match status" value="1"/>
</dbReference>
<dbReference type="InterPro" id="IPR049560">
    <property type="entry name" value="MeTrfase_RsmB-F_NOP2_cat"/>
</dbReference>
<feature type="compositionally biased region" description="Basic residues" evidence="10">
    <location>
        <begin position="484"/>
        <end position="497"/>
    </location>
</feature>
<feature type="binding site" evidence="9">
    <location>
        <position position="334"/>
    </location>
    <ligand>
        <name>S-adenosyl-L-methionine</name>
        <dbReference type="ChEBI" id="CHEBI:59789"/>
    </ligand>
</feature>
<dbReference type="InterPro" id="IPR029063">
    <property type="entry name" value="SAM-dependent_MTases_sf"/>
</dbReference>
<comment type="caution">
    <text evidence="12">The sequence shown here is derived from an EMBL/GenBank/DDBJ whole genome shotgun (WGS) entry which is preliminary data.</text>
</comment>
<feature type="compositionally biased region" description="Acidic residues" evidence="10">
    <location>
        <begin position="18"/>
        <end position="30"/>
    </location>
</feature>
<dbReference type="PANTHER" id="PTHR22807:SF30">
    <property type="entry name" value="28S RRNA (CYTOSINE(4447)-C(5))-METHYLTRANSFERASE-RELATED"/>
    <property type="match status" value="1"/>
</dbReference>
<dbReference type="GO" id="GO:0000470">
    <property type="term" value="P:maturation of LSU-rRNA"/>
    <property type="evidence" value="ECO:0007669"/>
    <property type="project" value="TreeGrafter"/>
</dbReference>
<protein>
    <recommendedName>
        <fullName evidence="11">SAM-dependent MTase RsmB/NOP-type domain-containing protein</fullName>
    </recommendedName>
</protein>
<keyword evidence="5 9" id="KW-0808">Transferase</keyword>
<dbReference type="InterPro" id="IPR023267">
    <property type="entry name" value="RCMT"/>
</dbReference>
<dbReference type="InterPro" id="IPR023273">
    <property type="entry name" value="RCMT_NOP2"/>
</dbReference>
<evidence type="ECO:0000256" key="6">
    <source>
        <dbReference type="ARBA" id="ARBA00022691"/>
    </source>
</evidence>
<evidence type="ECO:0000259" key="11">
    <source>
        <dbReference type="PROSITE" id="PS51686"/>
    </source>
</evidence>
<dbReference type="InterPro" id="IPR054728">
    <property type="entry name" value="RsmB-like_ferredoxin"/>
</dbReference>
<dbReference type="GO" id="GO:0005730">
    <property type="term" value="C:nucleolus"/>
    <property type="evidence" value="ECO:0007669"/>
    <property type="project" value="UniProtKB-SubCell"/>
</dbReference>
<dbReference type="GO" id="GO:0009383">
    <property type="term" value="F:rRNA (cytosine-C5-)-methyltransferase activity"/>
    <property type="evidence" value="ECO:0007669"/>
    <property type="project" value="TreeGrafter"/>
</dbReference>
<feature type="compositionally biased region" description="Acidic residues" evidence="10">
    <location>
        <begin position="38"/>
        <end position="68"/>
    </location>
</feature>
<keyword evidence="7 9" id="KW-0694">RNA-binding</keyword>
<feature type="compositionally biased region" description="Basic residues" evidence="10">
    <location>
        <begin position="558"/>
        <end position="569"/>
    </location>
</feature>
<proteinExistence type="inferred from homology"/>
<evidence type="ECO:0000256" key="8">
    <source>
        <dbReference type="ARBA" id="ARBA00023242"/>
    </source>
</evidence>
<reference evidence="12" key="1">
    <citation type="submission" date="2023-07" db="EMBL/GenBank/DDBJ databases">
        <authorList>
            <consortium name="AG Swart"/>
            <person name="Singh M."/>
            <person name="Singh A."/>
            <person name="Seah K."/>
            <person name="Emmerich C."/>
        </authorList>
    </citation>
    <scope>NUCLEOTIDE SEQUENCE</scope>
    <source>
        <strain evidence="12">DP1</strain>
    </source>
</reference>
<dbReference type="NCBIfam" id="TIGR00446">
    <property type="entry name" value="nop2p"/>
    <property type="match status" value="1"/>
</dbReference>
<feature type="compositionally biased region" description="Basic and acidic residues" evidence="10">
    <location>
        <begin position="516"/>
        <end position="556"/>
    </location>
</feature>
<name>A0AAD1U1T4_EUPCR</name>
<dbReference type="PRINTS" id="PR02012">
    <property type="entry name" value="RCMTNOP2"/>
</dbReference>
<keyword evidence="3" id="KW-0690">Ribosome biogenesis</keyword>
<evidence type="ECO:0000256" key="5">
    <source>
        <dbReference type="ARBA" id="ARBA00022679"/>
    </source>
</evidence>
<dbReference type="AlphaFoldDB" id="A0AAD1U1T4"/>
<dbReference type="PRINTS" id="PR02008">
    <property type="entry name" value="RCMTFAMILY"/>
</dbReference>
<dbReference type="PROSITE" id="PS51686">
    <property type="entry name" value="SAM_MT_RSMB_NOP"/>
    <property type="match status" value="1"/>
</dbReference>
<dbReference type="GO" id="GO:0003723">
    <property type="term" value="F:RNA binding"/>
    <property type="evidence" value="ECO:0007669"/>
    <property type="project" value="UniProtKB-UniRule"/>
</dbReference>
<feature type="region of interest" description="Disordered" evidence="10">
    <location>
        <begin position="467"/>
        <end position="616"/>
    </location>
</feature>
<feature type="domain" description="SAM-dependent MTase RsmB/NOP-type" evidence="11">
    <location>
        <begin position="174"/>
        <end position="461"/>
    </location>
</feature>
<keyword evidence="8" id="KW-0539">Nucleus</keyword>
<dbReference type="SUPFAM" id="SSF53335">
    <property type="entry name" value="S-adenosyl-L-methionine-dependent methyltransferases"/>
    <property type="match status" value="1"/>
</dbReference>
<keyword evidence="4 9" id="KW-0489">Methyltransferase</keyword>
<dbReference type="Pfam" id="PF22458">
    <property type="entry name" value="RsmF-B_ferredox"/>
    <property type="match status" value="1"/>
</dbReference>
<dbReference type="Gene3D" id="3.40.50.150">
    <property type="entry name" value="Vaccinia Virus protein VP39"/>
    <property type="match status" value="1"/>
</dbReference>
<dbReference type="GO" id="GO:0070475">
    <property type="term" value="P:rRNA base methylation"/>
    <property type="evidence" value="ECO:0007669"/>
    <property type="project" value="TreeGrafter"/>
</dbReference>
<feature type="active site" description="Nucleophile" evidence="9">
    <location>
        <position position="391"/>
    </location>
</feature>
<dbReference type="PANTHER" id="PTHR22807">
    <property type="entry name" value="NOP2 YEAST -RELATED NOL1/NOP2/FMU SUN DOMAIN-CONTAINING"/>
    <property type="match status" value="1"/>
</dbReference>
<evidence type="ECO:0000256" key="4">
    <source>
        <dbReference type="ARBA" id="ARBA00022603"/>
    </source>
</evidence>
<comment type="subcellular location">
    <subcellularLocation>
        <location evidence="1">Nucleus</location>
        <location evidence="1">Nucleolus</location>
    </subcellularLocation>
</comment>
<evidence type="ECO:0000313" key="13">
    <source>
        <dbReference type="Proteomes" id="UP001295684"/>
    </source>
</evidence>
<feature type="binding site" evidence="9">
    <location>
        <begin position="266"/>
        <end position="272"/>
    </location>
    <ligand>
        <name>S-adenosyl-L-methionine</name>
        <dbReference type="ChEBI" id="CHEBI:59789"/>
    </ligand>
</feature>
<dbReference type="InterPro" id="IPR001678">
    <property type="entry name" value="MeTrfase_RsmB-F_NOP2_dom"/>
</dbReference>
<evidence type="ECO:0000256" key="2">
    <source>
        <dbReference type="ARBA" id="ARBA00007494"/>
    </source>
</evidence>
<evidence type="ECO:0000256" key="9">
    <source>
        <dbReference type="PROSITE-ProRule" id="PRU01023"/>
    </source>
</evidence>
<evidence type="ECO:0000313" key="12">
    <source>
        <dbReference type="EMBL" id="CAI2360642.1"/>
    </source>
</evidence>
<gene>
    <name evidence="12" type="ORF">ECRASSUSDP1_LOCUS1946</name>
</gene>
<dbReference type="Pfam" id="PF01189">
    <property type="entry name" value="Methyltr_RsmB-F"/>
    <property type="match status" value="1"/>
</dbReference>